<evidence type="ECO:0000256" key="6">
    <source>
        <dbReference type="ARBA" id="ARBA00022840"/>
    </source>
</evidence>
<dbReference type="RefSeq" id="XP_004029996.1">
    <property type="nucleotide sequence ID" value="XM_004029948.1"/>
</dbReference>
<evidence type="ECO:0000259" key="7">
    <source>
        <dbReference type="PROSITE" id="PS50011"/>
    </source>
</evidence>
<dbReference type="STRING" id="857967.G0R1C7"/>
<keyword evidence="9" id="KW-1185">Reference proteome</keyword>
<evidence type="ECO:0000256" key="2">
    <source>
        <dbReference type="ARBA" id="ARBA00022527"/>
    </source>
</evidence>
<name>G0R1C7_ICHMU</name>
<dbReference type="Pfam" id="PF00069">
    <property type="entry name" value="Pkinase"/>
    <property type="match status" value="1"/>
</dbReference>
<dbReference type="InterPro" id="IPR011009">
    <property type="entry name" value="Kinase-like_dom_sf"/>
</dbReference>
<keyword evidence="5 8" id="KW-0418">Kinase</keyword>
<dbReference type="SMART" id="SM00220">
    <property type="entry name" value="S_TKc"/>
    <property type="match status" value="1"/>
</dbReference>
<keyword evidence="6" id="KW-0067">ATP-binding</keyword>
<dbReference type="PROSITE" id="PS00108">
    <property type="entry name" value="PROTEIN_KINASE_ST"/>
    <property type="match status" value="1"/>
</dbReference>
<evidence type="ECO:0000256" key="4">
    <source>
        <dbReference type="ARBA" id="ARBA00022741"/>
    </source>
</evidence>
<comment type="subunit">
    <text evidence="1">Monomer.</text>
</comment>
<dbReference type="OMA" id="HRWITEH"/>
<keyword evidence="4" id="KW-0547">Nucleotide-binding</keyword>
<dbReference type="GO" id="GO:0004689">
    <property type="term" value="F:phosphorylase kinase activity"/>
    <property type="evidence" value="ECO:0007669"/>
    <property type="project" value="UniProtKB-EC"/>
</dbReference>
<dbReference type="EC" id="2.7.11.19" evidence="8"/>
<dbReference type="PROSITE" id="PS50011">
    <property type="entry name" value="PROTEIN_KINASE_DOM"/>
    <property type="match status" value="1"/>
</dbReference>
<dbReference type="SUPFAM" id="SSF56112">
    <property type="entry name" value="Protein kinase-like (PK-like)"/>
    <property type="match status" value="1"/>
</dbReference>
<dbReference type="GO" id="GO:0005634">
    <property type="term" value="C:nucleus"/>
    <property type="evidence" value="ECO:0007669"/>
    <property type="project" value="TreeGrafter"/>
</dbReference>
<dbReference type="PANTHER" id="PTHR24345:SF0">
    <property type="entry name" value="CELL CYCLE SERINE_THREONINE-PROTEIN KINASE CDC5_MSD2"/>
    <property type="match status" value="1"/>
</dbReference>
<dbReference type="GO" id="GO:0005524">
    <property type="term" value="F:ATP binding"/>
    <property type="evidence" value="ECO:0007669"/>
    <property type="project" value="UniProtKB-KW"/>
</dbReference>
<proteinExistence type="predicted"/>
<keyword evidence="3 8" id="KW-0808">Transferase</keyword>
<dbReference type="FunFam" id="1.10.510.10:FF:000571">
    <property type="entry name" value="Maternal embryonic leucine zipper kinase"/>
    <property type="match status" value="1"/>
</dbReference>
<dbReference type="PANTHER" id="PTHR24345">
    <property type="entry name" value="SERINE/THREONINE-PROTEIN KINASE PLK"/>
    <property type="match status" value="1"/>
</dbReference>
<dbReference type="OrthoDB" id="436110at2759"/>
<dbReference type="eggNOG" id="KOG0583">
    <property type="taxonomic scope" value="Eukaryota"/>
</dbReference>
<keyword evidence="2" id="KW-0723">Serine/threonine-protein kinase</keyword>
<gene>
    <name evidence="8" type="ORF">IMG5_169570</name>
</gene>
<dbReference type="InterPro" id="IPR000719">
    <property type="entry name" value="Prot_kinase_dom"/>
</dbReference>
<dbReference type="EMBL" id="GL984212">
    <property type="protein sequence ID" value="EGR28760.1"/>
    <property type="molecule type" value="Genomic_DNA"/>
</dbReference>
<accession>G0R1C7</accession>
<dbReference type="InterPro" id="IPR008271">
    <property type="entry name" value="Ser/Thr_kinase_AS"/>
</dbReference>
<protein>
    <submittedName>
        <fullName evidence="8">Protein kinase domain protein</fullName>
        <ecNumber evidence="8">2.7.11.19</ecNumber>
    </submittedName>
</protein>
<dbReference type="Proteomes" id="UP000008983">
    <property type="component" value="Unassembled WGS sequence"/>
</dbReference>
<dbReference type="GeneID" id="14904830"/>
<evidence type="ECO:0000313" key="8">
    <source>
        <dbReference type="EMBL" id="EGR28760.1"/>
    </source>
</evidence>
<dbReference type="AlphaFoldDB" id="G0R1C7"/>
<dbReference type="Gene3D" id="1.10.510.10">
    <property type="entry name" value="Transferase(Phosphotransferase) domain 1"/>
    <property type="match status" value="1"/>
</dbReference>
<sequence length="192" mass="22419">MEYIGLNSLHYHLKVLNHANYKKNIKILEGEAKRIYKQIIQALDYLHQNKIAHRDIKLDNILLDKNNNVKLIDFGFSVITKPYEKLNQYCGSLNYMSSEILEKKQYLGFAVDVWASGVLLYVILCGTFPFKGENENEVLKSIQQGLHDFPYDLSQGVKNLFQQIFNQNQQNRITTSQVLLLIIIQFYNNLFL</sequence>
<evidence type="ECO:0000256" key="5">
    <source>
        <dbReference type="ARBA" id="ARBA00022777"/>
    </source>
</evidence>
<dbReference type="InParanoid" id="G0R1C7"/>
<organism evidence="8 9">
    <name type="scientific">Ichthyophthirius multifiliis</name>
    <name type="common">White spot disease agent</name>
    <name type="synonym">Ich</name>
    <dbReference type="NCBI Taxonomy" id="5932"/>
    <lineage>
        <taxon>Eukaryota</taxon>
        <taxon>Sar</taxon>
        <taxon>Alveolata</taxon>
        <taxon>Ciliophora</taxon>
        <taxon>Intramacronucleata</taxon>
        <taxon>Oligohymenophorea</taxon>
        <taxon>Hymenostomatida</taxon>
        <taxon>Ophryoglenina</taxon>
        <taxon>Ichthyophthirius</taxon>
    </lineage>
</organism>
<evidence type="ECO:0000313" key="9">
    <source>
        <dbReference type="Proteomes" id="UP000008983"/>
    </source>
</evidence>
<evidence type="ECO:0000256" key="3">
    <source>
        <dbReference type="ARBA" id="ARBA00022679"/>
    </source>
</evidence>
<reference evidence="8 9" key="1">
    <citation type="submission" date="2011-07" db="EMBL/GenBank/DDBJ databases">
        <authorList>
            <person name="Coyne R."/>
            <person name="Brami D."/>
            <person name="Johnson J."/>
            <person name="Hostetler J."/>
            <person name="Hannick L."/>
            <person name="Clark T."/>
            <person name="Cassidy-Hanley D."/>
            <person name="Inman J."/>
        </authorList>
    </citation>
    <scope>NUCLEOTIDE SEQUENCE [LARGE SCALE GENOMIC DNA]</scope>
    <source>
        <strain evidence="8 9">G5</strain>
    </source>
</reference>
<evidence type="ECO:0000256" key="1">
    <source>
        <dbReference type="ARBA" id="ARBA00011245"/>
    </source>
</evidence>
<feature type="domain" description="Protein kinase" evidence="7">
    <location>
        <begin position="1"/>
        <end position="192"/>
    </location>
</feature>